<dbReference type="NCBIfam" id="TIGR00693">
    <property type="entry name" value="thiE"/>
    <property type="match status" value="1"/>
</dbReference>
<keyword evidence="7" id="KW-0784">Thiamine biosynthesis</keyword>
<accession>T0SIQ7</accession>
<dbReference type="InterPro" id="IPR036206">
    <property type="entry name" value="ThiamineP_synth_sf"/>
</dbReference>
<name>T0SIQ7_SAPDV</name>
<evidence type="ECO:0000256" key="3">
    <source>
        <dbReference type="ARBA" id="ARBA00012830"/>
    </source>
</evidence>
<dbReference type="GO" id="GO:0005737">
    <property type="term" value="C:cytoplasm"/>
    <property type="evidence" value="ECO:0007669"/>
    <property type="project" value="TreeGrafter"/>
</dbReference>
<evidence type="ECO:0000313" key="12">
    <source>
        <dbReference type="EMBL" id="EQC42862.1"/>
    </source>
</evidence>
<dbReference type="PANTHER" id="PTHR20857:SF15">
    <property type="entry name" value="THIAMINE-PHOSPHATE SYNTHASE"/>
    <property type="match status" value="1"/>
</dbReference>
<evidence type="ECO:0000259" key="11">
    <source>
        <dbReference type="Pfam" id="PF02581"/>
    </source>
</evidence>
<dbReference type="VEuPathDB" id="FungiDB:SDRG_00581"/>
<evidence type="ECO:0000256" key="2">
    <source>
        <dbReference type="ARBA" id="ARBA00005165"/>
    </source>
</evidence>
<protein>
    <recommendedName>
        <fullName evidence="3">thiamine phosphate synthase</fullName>
        <ecNumber evidence="3">2.5.1.3</ecNumber>
    </recommendedName>
</protein>
<comment type="pathway">
    <text evidence="2">Cofactor biosynthesis; thiamine diphosphate biosynthesis; thiamine phosphate from 4-amino-2-methyl-5-diphosphomethylpyrimidine and 4-methyl-5-(2-phosphoethyl)-thiazole: step 1/1.</text>
</comment>
<dbReference type="Proteomes" id="UP000030762">
    <property type="component" value="Unassembled WGS sequence"/>
</dbReference>
<sequence>MLAAAGRQTLAKRPWLYFVTPSLSSTDALLPLVAKAIKGGANIIQLRNKTWPAEAPELRAMATAVRDLTRAHDIPFLVNDHVALALEIGADGAHIGQDDTSVADAKALLAAADARDFILGVTVRDATQANIACQAGASYLGVGPVYSSSTKAHANNGETIGVQGLESVVKTARAFHVPVVAIGGIDASRVQACMHTGAAGVAVVAAISSPADVTSASAALYRNVALYHRALV</sequence>
<dbReference type="GeneID" id="19941308"/>
<evidence type="ECO:0000256" key="1">
    <source>
        <dbReference type="ARBA" id="ARBA00001946"/>
    </source>
</evidence>
<dbReference type="Pfam" id="PF02581">
    <property type="entry name" value="TMP-TENI"/>
    <property type="match status" value="1"/>
</dbReference>
<dbReference type="InParanoid" id="T0SIQ7"/>
<comment type="catalytic activity">
    <reaction evidence="8">
        <text>4-methyl-5-(2-phosphooxyethyl)-thiazole + 4-amino-2-methyl-5-(diphosphooxymethyl)pyrimidine + H(+) = thiamine phosphate + diphosphate</text>
        <dbReference type="Rhea" id="RHEA:22328"/>
        <dbReference type="ChEBI" id="CHEBI:15378"/>
        <dbReference type="ChEBI" id="CHEBI:33019"/>
        <dbReference type="ChEBI" id="CHEBI:37575"/>
        <dbReference type="ChEBI" id="CHEBI:57841"/>
        <dbReference type="ChEBI" id="CHEBI:58296"/>
        <dbReference type="EC" id="2.5.1.3"/>
    </reaction>
</comment>
<dbReference type="OrthoDB" id="10028886at2759"/>
<keyword evidence="5" id="KW-0479">Metal-binding</keyword>
<dbReference type="RefSeq" id="XP_008604285.1">
    <property type="nucleotide sequence ID" value="XM_008606063.1"/>
</dbReference>
<dbReference type="eggNOG" id="KOG2598">
    <property type="taxonomic scope" value="Eukaryota"/>
</dbReference>
<dbReference type="InterPro" id="IPR022998">
    <property type="entry name" value="ThiamineP_synth_TenI"/>
</dbReference>
<evidence type="ECO:0000256" key="8">
    <source>
        <dbReference type="ARBA" id="ARBA00047334"/>
    </source>
</evidence>
<dbReference type="OMA" id="QDFYHIK"/>
<dbReference type="EMBL" id="JH767132">
    <property type="protein sequence ID" value="EQC42862.1"/>
    <property type="molecule type" value="Genomic_DNA"/>
</dbReference>
<dbReference type="EC" id="2.5.1.3" evidence="3"/>
<dbReference type="STRING" id="1156394.T0SIQ7"/>
<gene>
    <name evidence="12" type="ORF">SDRG_00581</name>
</gene>
<comment type="catalytic activity">
    <reaction evidence="9">
        <text>2-(2-carboxy-4-methylthiazol-5-yl)ethyl phosphate + 4-amino-2-methyl-5-(diphosphooxymethyl)pyrimidine + 2 H(+) = thiamine phosphate + CO2 + diphosphate</text>
        <dbReference type="Rhea" id="RHEA:47848"/>
        <dbReference type="ChEBI" id="CHEBI:15378"/>
        <dbReference type="ChEBI" id="CHEBI:16526"/>
        <dbReference type="ChEBI" id="CHEBI:33019"/>
        <dbReference type="ChEBI" id="CHEBI:37575"/>
        <dbReference type="ChEBI" id="CHEBI:57841"/>
        <dbReference type="ChEBI" id="CHEBI:62890"/>
        <dbReference type="EC" id="2.5.1.3"/>
    </reaction>
</comment>
<organism evidence="12 13">
    <name type="scientific">Saprolegnia diclina (strain VS20)</name>
    <dbReference type="NCBI Taxonomy" id="1156394"/>
    <lineage>
        <taxon>Eukaryota</taxon>
        <taxon>Sar</taxon>
        <taxon>Stramenopiles</taxon>
        <taxon>Oomycota</taxon>
        <taxon>Saprolegniomycetes</taxon>
        <taxon>Saprolegniales</taxon>
        <taxon>Saprolegniaceae</taxon>
        <taxon>Saprolegnia</taxon>
    </lineage>
</organism>
<keyword evidence="6" id="KW-0460">Magnesium</keyword>
<feature type="domain" description="Thiamine phosphate synthase/TenI" evidence="11">
    <location>
        <begin position="16"/>
        <end position="207"/>
    </location>
</feature>
<comment type="catalytic activity">
    <reaction evidence="10">
        <text>2-[(2R,5Z)-2-carboxy-4-methylthiazol-5(2H)-ylidene]ethyl phosphate + 4-amino-2-methyl-5-(diphosphooxymethyl)pyrimidine + 2 H(+) = thiamine phosphate + CO2 + diphosphate</text>
        <dbReference type="Rhea" id="RHEA:47844"/>
        <dbReference type="ChEBI" id="CHEBI:15378"/>
        <dbReference type="ChEBI" id="CHEBI:16526"/>
        <dbReference type="ChEBI" id="CHEBI:33019"/>
        <dbReference type="ChEBI" id="CHEBI:37575"/>
        <dbReference type="ChEBI" id="CHEBI:57841"/>
        <dbReference type="ChEBI" id="CHEBI:62899"/>
        <dbReference type="EC" id="2.5.1.3"/>
    </reaction>
</comment>
<dbReference type="GO" id="GO:0004789">
    <property type="term" value="F:thiamine-phosphate diphosphorylase activity"/>
    <property type="evidence" value="ECO:0007669"/>
    <property type="project" value="UniProtKB-EC"/>
</dbReference>
<evidence type="ECO:0000256" key="4">
    <source>
        <dbReference type="ARBA" id="ARBA00022679"/>
    </source>
</evidence>
<dbReference type="GO" id="GO:0009228">
    <property type="term" value="P:thiamine biosynthetic process"/>
    <property type="evidence" value="ECO:0007669"/>
    <property type="project" value="UniProtKB-KW"/>
</dbReference>
<dbReference type="AlphaFoldDB" id="T0SIQ7"/>
<evidence type="ECO:0000256" key="10">
    <source>
        <dbReference type="ARBA" id="ARBA00047883"/>
    </source>
</evidence>
<dbReference type="PANTHER" id="PTHR20857">
    <property type="entry name" value="THIAMINE-PHOSPHATE PYROPHOSPHORYLASE"/>
    <property type="match status" value="1"/>
</dbReference>
<evidence type="ECO:0000256" key="7">
    <source>
        <dbReference type="ARBA" id="ARBA00022977"/>
    </source>
</evidence>
<reference evidence="12 13" key="1">
    <citation type="submission" date="2012-04" db="EMBL/GenBank/DDBJ databases">
        <title>The Genome Sequence of Saprolegnia declina VS20.</title>
        <authorList>
            <consortium name="The Broad Institute Genome Sequencing Platform"/>
            <person name="Russ C."/>
            <person name="Nusbaum C."/>
            <person name="Tyler B."/>
            <person name="van West P."/>
            <person name="Dieguez-Uribeondo J."/>
            <person name="de Bruijn I."/>
            <person name="Tripathy S."/>
            <person name="Jiang R."/>
            <person name="Young S.K."/>
            <person name="Zeng Q."/>
            <person name="Gargeya S."/>
            <person name="Fitzgerald M."/>
            <person name="Haas B."/>
            <person name="Abouelleil A."/>
            <person name="Alvarado L."/>
            <person name="Arachchi H.M."/>
            <person name="Berlin A."/>
            <person name="Chapman S.B."/>
            <person name="Goldberg J."/>
            <person name="Griggs A."/>
            <person name="Gujja S."/>
            <person name="Hansen M."/>
            <person name="Howarth C."/>
            <person name="Imamovic A."/>
            <person name="Larimer J."/>
            <person name="McCowen C."/>
            <person name="Montmayeur A."/>
            <person name="Murphy C."/>
            <person name="Neiman D."/>
            <person name="Pearson M."/>
            <person name="Priest M."/>
            <person name="Roberts A."/>
            <person name="Saif S."/>
            <person name="Shea T."/>
            <person name="Sisk P."/>
            <person name="Sykes S."/>
            <person name="Wortman J."/>
            <person name="Nusbaum C."/>
            <person name="Birren B."/>
        </authorList>
    </citation>
    <scope>NUCLEOTIDE SEQUENCE [LARGE SCALE GENOMIC DNA]</scope>
    <source>
        <strain evidence="12 13">VS20</strain>
    </source>
</reference>
<dbReference type="Gene3D" id="3.20.20.70">
    <property type="entry name" value="Aldolase class I"/>
    <property type="match status" value="1"/>
</dbReference>
<dbReference type="InterPro" id="IPR034291">
    <property type="entry name" value="TMP_synthase"/>
</dbReference>
<dbReference type="SUPFAM" id="SSF51391">
    <property type="entry name" value="Thiamin phosphate synthase"/>
    <property type="match status" value="1"/>
</dbReference>
<dbReference type="CDD" id="cd00564">
    <property type="entry name" value="TMP_TenI"/>
    <property type="match status" value="1"/>
</dbReference>
<evidence type="ECO:0000256" key="6">
    <source>
        <dbReference type="ARBA" id="ARBA00022842"/>
    </source>
</evidence>
<keyword evidence="13" id="KW-1185">Reference proteome</keyword>
<dbReference type="UniPathway" id="UPA00060">
    <property type="reaction ID" value="UER00141"/>
</dbReference>
<dbReference type="GO" id="GO:0009229">
    <property type="term" value="P:thiamine diphosphate biosynthetic process"/>
    <property type="evidence" value="ECO:0007669"/>
    <property type="project" value="UniProtKB-UniPathway"/>
</dbReference>
<evidence type="ECO:0000313" key="13">
    <source>
        <dbReference type="Proteomes" id="UP000030762"/>
    </source>
</evidence>
<dbReference type="GO" id="GO:0046872">
    <property type="term" value="F:metal ion binding"/>
    <property type="evidence" value="ECO:0007669"/>
    <property type="project" value="UniProtKB-KW"/>
</dbReference>
<proteinExistence type="inferred from homology"/>
<dbReference type="InterPro" id="IPR013785">
    <property type="entry name" value="Aldolase_TIM"/>
</dbReference>
<evidence type="ECO:0000256" key="5">
    <source>
        <dbReference type="ARBA" id="ARBA00022723"/>
    </source>
</evidence>
<evidence type="ECO:0000256" key="9">
    <source>
        <dbReference type="ARBA" id="ARBA00047851"/>
    </source>
</evidence>
<comment type="cofactor">
    <cofactor evidence="1">
        <name>Mg(2+)</name>
        <dbReference type="ChEBI" id="CHEBI:18420"/>
    </cofactor>
</comment>
<keyword evidence="4" id="KW-0808">Transferase</keyword>
<dbReference type="HAMAP" id="MF_00097">
    <property type="entry name" value="TMP_synthase"/>
    <property type="match status" value="1"/>
</dbReference>